<dbReference type="Proteomes" id="UP000631114">
    <property type="component" value="Unassembled WGS sequence"/>
</dbReference>
<gene>
    <name evidence="2" type="ORF">IFM89_022393</name>
</gene>
<comment type="caution">
    <text evidence="2">The sequence shown here is derived from an EMBL/GenBank/DDBJ whole genome shotgun (WGS) entry which is preliminary data.</text>
</comment>
<proteinExistence type="predicted"/>
<keyword evidence="1" id="KW-1133">Transmembrane helix</keyword>
<keyword evidence="1" id="KW-0812">Transmembrane</keyword>
<evidence type="ECO:0000256" key="1">
    <source>
        <dbReference type="SAM" id="Phobius"/>
    </source>
</evidence>
<accession>A0A835J1H0</accession>
<organism evidence="2 3">
    <name type="scientific">Coptis chinensis</name>
    <dbReference type="NCBI Taxonomy" id="261450"/>
    <lineage>
        <taxon>Eukaryota</taxon>
        <taxon>Viridiplantae</taxon>
        <taxon>Streptophyta</taxon>
        <taxon>Embryophyta</taxon>
        <taxon>Tracheophyta</taxon>
        <taxon>Spermatophyta</taxon>
        <taxon>Magnoliopsida</taxon>
        <taxon>Ranunculales</taxon>
        <taxon>Ranunculaceae</taxon>
        <taxon>Coptidoideae</taxon>
        <taxon>Coptis</taxon>
    </lineage>
</organism>
<sequence length="119" mass="13682">MRRKKLMRLSQKFVEQGLGVCLRTRSPGWTRPESELFVELLISVLGPETKLGYISCTVSNAYLDFLRGAGVMTLFDFVKEMPQDPPKELVDPASFVGALFYTWFILNLFPVRIINFKFL</sequence>
<evidence type="ECO:0000313" key="3">
    <source>
        <dbReference type="Proteomes" id="UP000631114"/>
    </source>
</evidence>
<protein>
    <submittedName>
        <fullName evidence="2">Uncharacterized protein</fullName>
    </submittedName>
</protein>
<feature type="transmembrane region" description="Helical" evidence="1">
    <location>
        <begin position="89"/>
        <end position="109"/>
    </location>
</feature>
<keyword evidence="3" id="KW-1185">Reference proteome</keyword>
<dbReference type="AlphaFoldDB" id="A0A835J1H0"/>
<reference evidence="2 3" key="1">
    <citation type="submission" date="2020-10" db="EMBL/GenBank/DDBJ databases">
        <title>The Coptis chinensis genome and diversification of protoberbering-type alkaloids.</title>
        <authorList>
            <person name="Wang B."/>
            <person name="Shu S."/>
            <person name="Song C."/>
            <person name="Liu Y."/>
        </authorList>
    </citation>
    <scope>NUCLEOTIDE SEQUENCE [LARGE SCALE GENOMIC DNA]</scope>
    <source>
        <strain evidence="2">HL-2020</strain>
        <tissue evidence="2">Leaf</tissue>
    </source>
</reference>
<evidence type="ECO:0000313" key="2">
    <source>
        <dbReference type="EMBL" id="KAF9625408.1"/>
    </source>
</evidence>
<name>A0A835J1H0_9MAGN</name>
<keyword evidence="1" id="KW-0472">Membrane</keyword>
<dbReference type="EMBL" id="JADFTS010000001">
    <property type="protein sequence ID" value="KAF9625408.1"/>
    <property type="molecule type" value="Genomic_DNA"/>
</dbReference>